<sequence length="44" mass="5569">MKEWVNERMKKKKKKKIVYCKKDIIFFKTLIHIFINPQRQVLYL</sequence>
<organism evidence="1">
    <name type="scientific">viral metagenome</name>
    <dbReference type="NCBI Taxonomy" id="1070528"/>
    <lineage>
        <taxon>unclassified sequences</taxon>
        <taxon>metagenomes</taxon>
        <taxon>organismal metagenomes</taxon>
    </lineage>
</organism>
<name>A0A6C0D281_9ZZZZ</name>
<dbReference type="AlphaFoldDB" id="A0A6C0D281"/>
<dbReference type="EMBL" id="MN739518">
    <property type="protein sequence ID" value="QHT10184.1"/>
    <property type="molecule type" value="Genomic_DNA"/>
</dbReference>
<evidence type="ECO:0000313" key="1">
    <source>
        <dbReference type="EMBL" id="QHT10184.1"/>
    </source>
</evidence>
<proteinExistence type="predicted"/>
<protein>
    <submittedName>
        <fullName evidence="1">Uncharacterized protein</fullName>
    </submittedName>
</protein>
<accession>A0A6C0D281</accession>
<reference evidence="1" key="1">
    <citation type="journal article" date="2020" name="Nature">
        <title>Giant virus diversity and host interactions through global metagenomics.</title>
        <authorList>
            <person name="Schulz F."/>
            <person name="Roux S."/>
            <person name="Paez-Espino D."/>
            <person name="Jungbluth S."/>
            <person name="Walsh D.A."/>
            <person name="Denef V.J."/>
            <person name="McMahon K.D."/>
            <person name="Konstantinidis K.T."/>
            <person name="Eloe-Fadrosh E.A."/>
            <person name="Kyrpides N.C."/>
            <person name="Woyke T."/>
        </authorList>
    </citation>
    <scope>NUCLEOTIDE SEQUENCE</scope>
    <source>
        <strain evidence="1">GVMAG-M-3300023174-104</strain>
    </source>
</reference>